<dbReference type="Pfam" id="PF01370">
    <property type="entry name" value="Epimerase"/>
    <property type="match status" value="1"/>
</dbReference>
<dbReference type="KEGG" id="tes:BW730_00420"/>
<evidence type="ECO:0000313" key="3">
    <source>
        <dbReference type="Proteomes" id="UP000188145"/>
    </source>
</evidence>
<evidence type="ECO:0000259" key="1">
    <source>
        <dbReference type="Pfam" id="PF01370"/>
    </source>
</evidence>
<gene>
    <name evidence="2" type="ORF">BW730_00420</name>
</gene>
<dbReference type="AlphaFoldDB" id="A0A1Q2CJF7"/>
<dbReference type="OrthoDB" id="9795501at2"/>
<accession>A0A1Q2CJF7</accession>
<dbReference type="InterPro" id="IPR036291">
    <property type="entry name" value="NAD(P)-bd_dom_sf"/>
</dbReference>
<dbReference type="PANTHER" id="PTHR43245">
    <property type="entry name" value="BIFUNCTIONAL POLYMYXIN RESISTANCE PROTEIN ARNA"/>
    <property type="match status" value="1"/>
</dbReference>
<name>A0A1Q2CJF7_9ACTN</name>
<dbReference type="Gene3D" id="3.40.50.720">
    <property type="entry name" value="NAD(P)-binding Rossmann-like Domain"/>
    <property type="match status" value="1"/>
</dbReference>
<dbReference type="PANTHER" id="PTHR43245:SF51">
    <property type="entry name" value="SHORT CHAIN DEHYDROGENASE_REDUCTASE FAMILY 42E, MEMBER 2"/>
    <property type="match status" value="1"/>
</dbReference>
<reference evidence="3" key="1">
    <citation type="submission" date="2017-02" db="EMBL/GenBank/DDBJ databases">
        <title>Tessaracoccus aquaemaris sp. nov., isolated from the intestine of a Korean rockfish, Sebastes schlegelii, in a marine aquaculture pond.</title>
        <authorList>
            <person name="Tak E.J."/>
            <person name="Bae J.-W."/>
        </authorList>
    </citation>
    <scope>NUCLEOTIDE SEQUENCE [LARGE SCALE GENOMIC DNA]</scope>
    <source>
        <strain evidence="3">NSG39</strain>
    </source>
</reference>
<organism evidence="2 3">
    <name type="scientific">Tessaracoccus aquimaris</name>
    <dbReference type="NCBI Taxonomy" id="1332264"/>
    <lineage>
        <taxon>Bacteria</taxon>
        <taxon>Bacillati</taxon>
        <taxon>Actinomycetota</taxon>
        <taxon>Actinomycetes</taxon>
        <taxon>Propionibacteriales</taxon>
        <taxon>Propionibacteriaceae</taxon>
        <taxon>Tessaracoccus</taxon>
    </lineage>
</organism>
<dbReference type="STRING" id="1332264.BW730_00420"/>
<evidence type="ECO:0000313" key="2">
    <source>
        <dbReference type="EMBL" id="AQP46266.1"/>
    </source>
</evidence>
<dbReference type="SUPFAM" id="SSF51735">
    <property type="entry name" value="NAD(P)-binding Rossmann-fold domains"/>
    <property type="match status" value="1"/>
</dbReference>
<protein>
    <recommendedName>
        <fullName evidence="1">NAD-dependent epimerase/dehydratase domain-containing protein</fullName>
    </recommendedName>
</protein>
<dbReference type="InterPro" id="IPR050177">
    <property type="entry name" value="Lipid_A_modif_metabolic_enz"/>
</dbReference>
<proteinExistence type="predicted"/>
<dbReference type="InterPro" id="IPR001509">
    <property type="entry name" value="Epimerase_deHydtase"/>
</dbReference>
<dbReference type="Proteomes" id="UP000188145">
    <property type="component" value="Chromosome"/>
</dbReference>
<dbReference type="EMBL" id="CP019606">
    <property type="protein sequence ID" value="AQP46266.1"/>
    <property type="molecule type" value="Genomic_DNA"/>
</dbReference>
<keyword evidence="3" id="KW-1185">Reference proteome</keyword>
<sequence length="329" mass="35034">MLSGVSHVLVTGASGFLGGRVVAELLAGGHDVLASGRDKAKLEPLGTATLPAALSDLPAAAPEGLDAIVHCAALSSPWGRWADFREANVDGTAAVIEAARRRGIRRIVNVSSPSVYAAFGDRLGITEDEVDVTNRLNHYIASKIRAEALLTAALERDDIAELITLRPRGLIGAGDPSLAPRLLKVHRRVGIPLFRGGRNLVDLTAVENVATALRLAVEHPDAHGQAYNITNDDPRPFKDLLDRLLGLLGETPRYRRASIRALYPLAGALEGVCSVLPGHPEPPVTRYTLTTIAFSQTLDIARARADLGYRPLVSLDDALAAFAATQRRA</sequence>
<feature type="domain" description="NAD-dependent epimerase/dehydratase" evidence="1">
    <location>
        <begin position="8"/>
        <end position="229"/>
    </location>
</feature>